<dbReference type="SUPFAM" id="SSF55103">
    <property type="entry name" value="FAD-linked oxidases, C-terminal domain"/>
    <property type="match status" value="1"/>
</dbReference>
<dbReference type="GO" id="GO:0016491">
    <property type="term" value="F:oxidoreductase activity"/>
    <property type="evidence" value="ECO:0007669"/>
    <property type="project" value="UniProtKB-KW"/>
</dbReference>
<dbReference type="InterPro" id="IPR016169">
    <property type="entry name" value="FAD-bd_PCMH_sub2"/>
</dbReference>
<dbReference type="Gene3D" id="3.40.462.20">
    <property type="match status" value="1"/>
</dbReference>
<dbReference type="Gene3D" id="3.30.43.10">
    <property type="entry name" value="Uridine Diphospho-n-acetylenolpyruvylglucosamine Reductase, domain 2"/>
    <property type="match status" value="1"/>
</dbReference>
<dbReference type="Pfam" id="PF01565">
    <property type="entry name" value="FAD_binding_4"/>
    <property type="match status" value="1"/>
</dbReference>
<organism evidence="7 8">
    <name type="scientific">Streptomyces agglomeratus</name>
    <dbReference type="NCBI Taxonomy" id="285458"/>
    <lineage>
        <taxon>Bacteria</taxon>
        <taxon>Bacillati</taxon>
        <taxon>Actinomycetota</taxon>
        <taxon>Actinomycetes</taxon>
        <taxon>Kitasatosporales</taxon>
        <taxon>Streptomycetaceae</taxon>
        <taxon>Streptomyces</taxon>
    </lineage>
</organism>
<dbReference type="Proteomes" id="UP000095759">
    <property type="component" value="Unassembled WGS sequence"/>
</dbReference>
<dbReference type="RefSeq" id="WP_069774652.1">
    <property type="nucleotide sequence ID" value="NZ_MEHI01000001.1"/>
</dbReference>
<dbReference type="PROSITE" id="PS00862">
    <property type="entry name" value="OX2_COVAL_FAD"/>
    <property type="match status" value="1"/>
</dbReference>
<evidence type="ECO:0000256" key="5">
    <source>
        <dbReference type="ARBA" id="ARBA00023002"/>
    </source>
</evidence>
<dbReference type="InterPro" id="IPR050416">
    <property type="entry name" value="FAD-linked_Oxidoreductase"/>
</dbReference>
<accession>A0A1E5PGZ9</accession>
<sequence>MTWLTDRAVGSLRERIRGDVLGPEHPEYDAARSVANGAIDHRPALLVRCVEPADVAAALSFARDEHLEVSVRGGGHNPAGAAVCPDGLVVDLTAMHAVTVDPEARTARCGGGATLAQLDAATQAHGLAVPAGTISHTGVGGLTLGGGMGWLTRQHGLTVDNLLGAEVVLANGTLVHASAEENPDLFWALRGGGGNFGVVTAFDFGLHAVGPEVHVGVFFWDMSVGREAMELIREVVPTLPPRHSVLVGIGLNAPPEPFVPVEHRGKLGHALIIGGFGGAEEHAAAAALLDGGPPRLFEMRTPLPYTHLQSMLDDASPYGILDYEKGIPITELSDDVIALLNEYLRRKTSPLTFCPTFRLDGAFTEVDEDATAYGSPREPGYMMGLTALTFDPEELVADTAWVRALWTELLPHAVGPGGYVNFMTEIEKDRVRASYGPEKYQRLARIKSKYDPENVFHRNANVAPVAA</sequence>
<dbReference type="Pfam" id="PF08031">
    <property type="entry name" value="BBE"/>
    <property type="match status" value="1"/>
</dbReference>
<name>A0A1E5PGZ9_9ACTN</name>
<evidence type="ECO:0000259" key="6">
    <source>
        <dbReference type="PROSITE" id="PS51387"/>
    </source>
</evidence>
<comment type="cofactor">
    <cofactor evidence="1">
        <name>FAD</name>
        <dbReference type="ChEBI" id="CHEBI:57692"/>
    </cofactor>
</comment>
<protein>
    <submittedName>
        <fullName evidence="7">FAD-linked oxidase</fullName>
    </submittedName>
</protein>
<dbReference type="Gene3D" id="3.30.465.10">
    <property type="match status" value="1"/>
</dbReference>
<keyword evidence="8" id="KW-1185">Reference proteome</keyword>
<evidence type="ECO:0000313" key="8">
    <source>
        <dbReference type="Proteomes" id="UP000095759"/>
    </source>
</evidence>
<keyword evidence="3" id="KW-0285">Flavoprotein</keyword>
<proteinExistence type="inferred from homology"/>
<gene>
    <name evidence="7" type="ORF">AS594_34510</name>
</gene>
<dbReference type="PANTHER" id="PTHR42973">
    <property type="entry name" value="BINDING OXIDOREDUCTASE, PUTATIVE (AFU_ORTHOLOGUE AFUA_1G17690)-RELATED"/>
    <property type="match status" value="1"/>
</dbReference>
<dbReference type="PANTHER" id="PTHR42973:SF39">
    <property type="entry name" value="FAD-BINDING PCMH-TYPE DOMAIN-CONTAINING PROTEIN"/>
    <property type="match status" value="1"/>
</dbReference>
<dbReference type="EMBL" id="MEHJ01000001">
    <property type="protein sequence ID" value="OEJ28799.1"/>
    <property type="molecule type" value="Genomic_DNA"/>
</dbReference>
<evidence type="ECO:0000256" key="2">
    <source>
        <dbReference type="ARBA" id="ARBA00005466"/>
    </source>
</evidence>
<dbReference type="AlphaFoldDB" id="A0A1E5PGZ9"/>
<dbReference type="InterPro" id="IPR006094">
    <property type="entry name" value="Oxid_FAD_bind_N"/>
</dbReference>
<evidence type="ECO:0000256" key="3">
    <source>
        <dbReference type="ARBA" id="ARBA00022630"/>
    </source>
</evidence>
<evidence type="ECO:0000256" key="1">
    <source>
        <dbReference type="ARBA" id="ARBA00001974"/>
    </source>
</evidence>
<dbReference type="STRING" id="285458.BGM19_02035"/>
<evidence type="ECO:0000256" key="4">
    <source>
        <dbReference type="ARBA" id="ARBA00022827"/>
    </source>
</evidence>
<dbReference type="InterPro" id="IPR012951">
    <property type="entry name" value="BBE"/>
</dbReference>
<keyword evidence="4" id="KW-0274">FAD</keyword>
<dbReference type="InterPro" id="IPR016166">
    <property type="entry name" value="FAD-bd_PCMH"/>
</dbReference>
<dbReference type="PROSITE" id="PS51387">
    <property type="entry name" value="FAD_PCMH"/>
    <property type="match status" value="1"/>
</dbReference>
<dbReference type="InterPro" id="IPR016164">
    <property type="entry name" value="FAD-linked_Oxase-like_C"/>
</dbReference>
<feature type="domain" description="FAD-binding PCMH-type" evidence="6">
    <location>
        <begin position="39"/>
        <end position="209"/>
    </location>
</feature>
<dbReference type="SUPFAM" id="SSF56176">
    <property type="entry name" value="FAD-binding/transporter-associated domain-like"/>
    <property type="match status" value="1"/>
</dbReference>
<dbReference type="InterPro" id="IPR006093">
    <property type="entry name" value="Oxy_OxRdtase_FAD_BS"/>
</dbReference>
<dbReference type="InterPro" id="IPR016167">
    <property type="entry name" value="FAD-bd_PCMH_sub1"/>
</dbReference>
<evidence type="ECO:0000313" key="7">
    <source>
        <dbReference type="EMBL" id="OEJ28799.1"/>
    </source>
</evidence>
<comment type="similarity">
    <text evidence="2">Belongs to the oxygen-dependent FAD-linked oxidoreductase family.</text>
</comment>
<comment type="caution">
    <text evidence="7">The sequence shown here is derived from an EMBL/GenBank/DDBJ whole genome shotgun (WGS) entry which is preliminary data.</text>
</comment>
<dbReference type="GO" id="GO:0071949">
    <property type="term" value="F:FAD binding"/>
    <property type="evidence" value="ECO:0007669"/>
    <property type="project" value="InterPro"/>
</dbReference>
<dbReference type="OrthoDB" id="9775082at2"/>
<reference evidence="7 8" key="1">
    <citation type="submission" date="2016-08" db="EMBL/GenBank/DDBJ databases">
        <title>Complete genome sequence of Streptomyces agglomeratus strain 6-3-2, a novel anti-MRSA actinomycete isolated from Wuli of Tebit, China.</title>
        <authorList>
            <person name="Chen X."/>
        </authorList>
    </citation>
    <scope>NUCLEOTIDE SEQUENCE [LARGE SCALE GENOMIC DNA]</scope>
    <source>
        <strain evidence="7 8">6-3-2</strain>
    </source>
</reference>
<dbReference type="InterPro" id="IPR036318">
    <property type="entry name" value="FAD-bd_PCMH-like_sf"/>
</dbReference>
<keyword evidence="5" id="KW-0560">Oxidoreductase</keyword>